<reference evidence="8 9" key="1">
    <citation type="submission" date="2017-12" db="EMBL/GenBank/DDBJ databases">
        <authorList>
            <person name="Hurst M.R.H."/>
        </authorList>
    </citation>
    <scope>NUCLEOTIDE SEQUENCE [LARGE SCALE GENOMIC DNA]</scope>
    <source>
        <strain evidence="8 9">SY-3-19</strain>
    </source>
</reference>
<feature type="compositionally biased region" description="Basic and acidic residues" evidence="6">
    <location>
        <begin position="58"/>
        <end position="72"/>
    </location>
</feature>
<evidence type="ECO:0000256" key="5">
    <source>
        <dbReference type="ARBA" id="ARBA00023237"/>
    </source>
</evidence>
<keyword evidence="3 7" id="KW-0732">Signal</keyword>
<evidence type="ECO:0000256" key="6">
    <source>
        <dbReference type="SAM" id="MobiDB-lite"/>
    </source>
</evidence>
<evidence type="ECO:0000256" key="4">
    <source>
        <dbReference type="ARBA" id="ARBA00023136"/>
    </source>
</evidence>
<protein>
    <recommendedName>
        <fullName evidence="10">MipA/OmpV family protein</fullName>
    </recommendedName>
</protein>
<dbReference type="Pfam" id="PF06629">
    <property type="entry name" value="MipA"/>
    <property type="match status" value="1"/>
</dbReference>
<accession>A0A2S7K4S6</accession>
<evidence type="ECO:0000256" key="2">
    <source>
        <dbReference type="ARBA" id="ARBA00005722"/>
    </source>
</evidence>
<evidence type="ECO:0000256" key="7">
    <source>
        <dbReference type="SAM" id="SignalP"/>
    </source>
</evidence>
<dbReference type="PANTHER" id="PTHR38776:SF1">
    <property type="entry name" value="MLTA-INTERACTING PROTEIN-RELATED"/>
    <property type="match status" value="1"/>
</dbReference>
<comment type="caution">
    <text evidence="8">The sequence shown here is derived from an EMBL/GenBank/DDBJ whole genome shotgun (WGS) entry which is preliminary data.</text>
</comment>
<gene>
    <name evidence="8" type="ORF">CW354_11960</name>
</gene>
<dbReference type="OrthoDB" id="5462484at2"/>
<name>A0A2S7K4S6_9PROT</name>
<comment type="similarity">
    <text evidence="2">Belongs to the MipA/OmpV family.</text>
</comment>
<dbReference type="PANTHER" id="PTHR38776">
    <property type="entry name" value="MLTA-INTERACTING PROTEIN-RELATED"/>
    <property type="match status" value="1"/>
</dbReference>
<evidence type="ECO:0000313" key="9">
    <source>
        <dbReference type="Proteomes" id="UP000239504"/>
    </source>
</evidence>
<evidence type="ECO:0000313" key="8">
    <source>
        <dbReference type="EMBL" id="PQA87510.1"/>
    </source>
</evidence>
<keyword evidence="5" id="KW-0998">Cell outer membrane</keyword>
<feature type="region of interest" description="Disordered" evidence="6">
    <location>
        <begin position="42"/>
        <end position="72"/>
    </location>
</feature>
<feature type="chain" id="PRO_5015734015" description="MipA/OmpV family protein" evidence="7">
    <location>
        <begin position="39"/>
        <end position="375"/>
    </location>
</feature>
<feature type="signal peptide" evidence="7">
    <location>
        <begin position="1"/>
        <end position="38"/>
    </location>
</feature>
<dbReference type="AlphaFoldDB" id="A0A2S7K4S6"/>
<keyword evidence="9" id="KW-1185">Reference proteome</keyword>
<keyword evidence="4" id="KW-0472">Membrane</keyword>
<evidence type="ECO:0008006" key="10">
    <source>
        <dbReference type="Google" id="ProtNLM"/>
    </source>
</evidence>
<organism evidence="8 9">
    <name type="scientific">Hyphococcus luteus</name>
    <dbReference type="NCBI Taxonomy" id="2058213"/>
    <lineage>
        <taxon>Bacteria</taxon>
        <taxon>Pseudomonadati</taxon>
        <taxon>Pseudomonadota</taxon>
        <taxon>Alphaproteobacteria</taxon>
        <taxon>Parvularculales</taxon>
        <taxon>Parvularculaceae</taxon>
        <taxon>Hyphococcus</taxon>
    </lineage>
</organism>
<dbReference type="GO" id="GO:0009279">
    <property type="term" value="C:cell outer membrane"/>
    <property type="evidence" value="ECO:0007669"/>
    <property type="project" value="UniProtKB-SubCell"/>
</dbReference>
<evidence type="ECO:0000256" key="3">
    <source>
        <dbReference type="ARBA" id="ARBA00022729"/>
    </source>
</evidence>
<comment type="subcellular location">
    <subcellularLocation>
        <location evidence="1">Cell outer membrane</location>
    </subcellularLocation>
</comment>
<sequence length="375" mass="41298">MGSAMRGLMLLKTGSKQAAFVSAAALMAALFAAGGAPAAAQEQIDDPQLSPMLFGPTQKEKRDKLRQDRKEAEEAAILTAEQERDANRLDEPKVRPLIFGEKGFEEEEDPVGGRITLGEEDDNRGFFGSLNFLIPEETNLSIGIGPIYEPDYFGSNDYEFNADPQVYVKFKNFVFLDDDGADFALFGFSRFRAGPSIKIRARRDQDDNPALDGLGDVGTTFEMGGFVATTFLDRFAFKAKARHAIKTGHHGAAVDGYLTALLFRAGRFSLAAGGQATWIDDNFADAYFSITPEQSARSGGRLPVYEVDSGFRDVGGSVNAYINIGDRWSLNPYATYQYIFRDYARTPIIADYGSRHQFAFGFHLMREFTFGASGE</sequence>
<dbReference type="Proteomes" id="UP000239504">
    <property type="component" value="Unassembled WGS sequence"/>
</dbReference>
<proteinExistence type="inferred from homology"/>
<evidence type="ECO:0000256" key="1">
    <source>
        <dbReference type="ARBA" id="ARBA00004442"/>
    </source>
</evidence>
<dbReference type="EMBL" id="PJCH01000007">
    <property type="protein sequence ID" value="PQA87510.1"/>
    <property type="molecule type" value="Genomic_DNA"/>
</dbReference>
<dbReference type="InterPro" id="IPR010583">
    <property type="entry name" value="MipA"/>
</dbReference>